<organism evidence="2 3">
    <name type="scientific">Siculibacillus lacustris</name>
    <dbReference type="NCBI Taxonomy" id="1549641"/>
    <lineage>
        <taxon>Bacteria</taxon>
        <taxon>Pseudomonadati</taxon>
        <taxon>Pseudomonadota</taxon>
        <taxon>Alphaproteobacteria</taxon>
        <taxon>Hyphomicrobiales</taxon>
        <taxon>Ancalomicrobiaceae</taxon>
        <taxon>Siculibacillus</taxon>
    </lineage>
</organism>
<dbReference type="InterPro" id="IPR014948">
    <property type="entry name" value="BrxA"/>
</dbReference>
<evidence type="ECO:0000313" key="2">
    <source>
        <dbReference type="EMBL" id="TBW32924.1"/>
    </source>
</evidence>
<keyword evidence="3" id="KW-1185">Reference proteome</keyword>
<dbReference type="Pfam" id="PF08849">
    <property type="entry name" value="BrxA"/>
    <property type="match status" value="1"/>
</dbReference>
<dbReference type="InterPro" id="IPR023137">
    <property type="entry name" value="BrxA_sf"/>
</dbReference>
<comment type="caution">
    <text evidence="2">The sequence shown here is derived from an EMBL/GenBank/DDBJ whole genome shotgun (WGS) entry which is preliminary data.</text>
</comment>
<protein>
    <submittedName>
        <fullName evidence="2">DUF1819 family protein</fullName>
    </submittedName>
</protein>
<evidence type="ECO:0000313" key="3">
    <source>
        <dbReference type="Proteomes" id="UP000292781"/>
    </source>
</evidence>
<gene>
    <name evidence="2" type="ORF">EYW49_21260</name>
</gene>
<dbReference type="AlphaFoldDB" id="A0A4Q9VDW3"/>
<dbReference type="Gene3D" id="1.10.3540.10">
    <property type="entry name" value="uncharacterized protein from magnetospirillum magneticum domain"/>
    <property type="match status" value="1"/>
</dbReference>
<proteinExistence type="predicted"/>
<reference evidence="2 3" key="1">
    <citation type="submission" date="2019-02" db="EMBL/GenBank/DDBJ databases">
        <title>Siculibacillus lacustris gen. nov., sp. nov., a new rosette-forming bacterium isolated from a freshwater crater lake (Lake St. Ana, Romania).</title>
        <authorList>
            <person name="Felfoldi T."/>
            <person name="Marton Z."/>
            <person name="Szabo A."/>
            <person name="Mentes A."/>
            <person name="Boka K."/>
            <person name="Marialigeti K."/>
            <person name="Mathe I."/>
            <person name="Koncz M."/>
            <person name="Schumann P."/>
            <person name="Toth E."/>
        </authorList>
    </citation>
    <scope>NUCLEOTIDE SEQUENCE [LARGE SCALE GENOMIC DNA]</scope>
    <source>
        <strain evidence="2 3">SA-279</strain>
    </source>
</reference>
<evidence type="ECO:0000256" key="1">
    <source>
        <dbReference type="SAM" id="MobiDB-lite"/>
    </source>
</evidence>
<sequence length="318" mass="34815">MMSVSSAGGSVPSSCFSDGAPMLLATSKVMPVSIYGDHADDSVCMPDACSRSLTIRTRVASLQGRSMPTPAVSDPLDMPNGSPSVQSDVVSLDHSSKERSTMRSSSTSGRRVGRRSHDMDLGGDRYTLSLTAGGGLQPEQSAVLAMIHRDGEAWCSTVDRAFAEGCLHPDTKTAHRVASEIAVRLDALSQEERGLLIKANPSDQTMILWLAACRAYRIVGEFAVEVVSDRHQVFRTDLSPLDFDVFFEAKSISSVKLQTAAKSTRAKIRSLVFRFMREAGIISADGRIHGVLLTPAIYEILRNRPRDQRYFPNHWRRL</sequence>
<feature type="region of interest" description="Disordered" evidence="1">
    <location>
        <begin position="64"/>
        <end position="118"/>
    </location>
</feature>
<name>A0A4Q9VDW3_9HYPH</name>
<accession>A0A4Q9VDW3</accession>
<dbReference type="EMBL" id="SJFN01000050">
    <property type="protein sequence ID" value="TBW32924.1"/>
    <property type="molecule type" value="Genomic_DNA"/>
</dbReference>
<dbReference type="Proteomes" id="UP000292781">
    <property type="component" value="Unassembled WGS sequence"/>
</dbReference>
<dbReference type="OrthoDB" id="981635at2"/>